<evidence type="ECO:0000256" key="1">
    <source>
        <dbReference type="SAM" id="MobiDB-lite"/>
    </source>
</evidence>
<feature type="compositionally biased region" description="Gly residues" evidence="1">
    <location>
        <begin position="204"/>
        <end position="214"/>
    </location>
</feature>
<dbReference type="EMBL" id="JAAMOD010000260">
    <property type="protein sequence ID" value="KAF5233211.1"/>
    <property type="molecule type" value="Genomic_DNA"/>
</dbReference>
<feature type="compositionally biased region" description="Acidic residues" evidence="1">
    <location>
        <begin position="220"/>
        <end position="230"/>
    </location>
</feature>
<protein>
    <recommendedName>
        <fullName evidence="5">Circumsporozoite protein</fullName>
    </recommendedName>
</protein>
<evidence type="ECO:0008006" key="5">
    <source>
        <dbReference type="Google" id="ProtNLM"/>
    </source>
</evidence>
<comment type="caution">
    <text evidence="3">The sequence shown here is derived from an EMBL/GenBank/DDBJ whole genome shotgun (WGS) entry which is preliminary data.</text>
</comment>
<gene>
    <name evidence="3" type="ORF">FAUST_8314</name>
</gene>
<keyword evidence="2" id="KW-0732">Signal</keyword>
<evidence type="ECO:0000313" key="4">
    <source>
        <dbReference type="Proteomes" id="UP000537989"/>
    </source>
</evidence>
<dbReference type="Proteomes" id="UP000537989">
    <property type="component" value="Unassembled WGS sequence"/>
</dbReference>
<organism evidence="3 4">
    <name type="scientific">Fusarium austroamericanum</name>
    <dbReference type="NCBI Taxonomy" id="282268"/>
    <lineage>
        <taxon>Eukaryota</taxon>
        <taxon>Fungi</taxon>
        <taxon>Dikarya</taxon>
        <taxon>Ascomycota</taxon>
        <taxon>Pezizomycotina</taxon>
        <taxon>Sordariomycetes</taxon>
        <taxon>Hypocreomycetidae</taxon>
        <taxon>Hypocreales</taxon>
        <taxon>Nectriaceae</taxon>
        <taxon>Fusarium</taxon>
    </lineage>
</organism>
<evidence type="ECO:0000256" key="2">
    <source>
        <dbReference type="SAM" id="SignalP"/>
    </source>
</evidence>
<dbReference type="AlphaFoldDB" id="A0AAN5Z4Y1"/>
<feature type="region of interest" description="Disordered" evidence="1">
    <location>
        <begin position="199"/>
        <end position="296"/>
    </location>
</feature>
<proteinExistence type="predicted"/>
<feature type="signal peptide" evidence="2">
    <location>
        <begin position="1"/>
        <end position="18"/>
    </location>
</feature>
<name>A0AAN5Z4Y1_FUSAU</name>
<feature type="chain" id="PRO_5042919037" description="Circumsporozoite protein" evidence="2">
    <location>
        <begin position="19"/>
        <end position="420"/>
    </location>
</feature>
<reference evidence="3 4" key="1">
    <citation type="submission" date="2020-02" db="EMBL/GenBank/DDBJ databases">
        <title>Identification and distribution of gene clusters putatively required for synthesis of sphingolipid metabolism inhibitors in phylogenetically diverse species of the filamentous fungus Fusarium.</title>
        <authorList>
            <person name="Kim H.-S."/>
            <person name="Busman M."/>
            <person name="Brown D.W."/>
            <person name="Divon H."/>
            <person name="Uhlig S."/>
            <person name="Proctor R.H."/>
        </authorList>
    </citation>
    <scope>NUCLEOTIDE SEQUENCE [LARGE SCALE GENOMIC DNA]</scope>
    <source>
        <strain evidence="3 4">NRRL 2903</strain>
    </source>
</reference>
<keyword evidence="4" id="KW-1185">Reference proteome</keyword>
<accession>A0AAN5Z4Y1</accession>
<feature type="compositionally biased region" description="Low complexity" evidence="1">
    <location>
        <begin position="231"/>
        <end position="270"/>
    </location>
</feature>
<sequence length="420" mass="41454">MAISKSFVLAALLAYAEARFGQEQEPVAAVQALDGTFGNPGVAATIAGSIPSALLAAASPCDKLTIADQMITELGDDQAVIDAAIGLVAAETNFNPSAVDKPFVCADPALPATAALRGIIPLVDPAVDGAATENANSATSVQTPFDAAGLSQAEVMIAQGFTTFQAVDGSGANVQLAGQDAAAGGGAAGGAAGGDNAADNGADVGAGNGNGNGNGNQNDNQDEDCEEDDAANNGNNQNNNNNNNNQNGNQNNGNGNQNGGNNNNNQNGNDNADDAADDNAGGNAGNGNGNDNAADDNAAGNAGGNAGNAGGNAGALDFGICQPTMALIGGLNGRPADELTFIPQDPTIAQGQQEALNPNIITNRICDQLTNVCDASADAVAACEDAQAQIEALGTRDQSTADTWNALLGFAGVDSSQQQV</sequence>
<evidence type="ECO:0000313" key="3">
    <source>
        <dbReference type="EMBL" id="KAF5233211.1"/>
    </source>
</evidence>